<evidence type="ECO:0000256" key="5">
    <source>
        <dbReference type="ARBA" id="ARBA00022989"/>
    </source>
</evidence>
<organism evidence="10 11">
    <name type="scientific">Aestuariirhabdus litorea</name>
    <dbReference type="NCBI Taxonomy" id="2528527"/>
    <lineage>
        <taxon>Bacteria</taxon>
        <taxon>Pseudomonadati</taxon>
        <taxon>Pseudomonadota</taxon>
        <taxon>Gammaproteobacteria</taxon>
        <taxon>Oceanospirillales</taxon>
        <taxon>Aestuariirhabdaceae</taxon>
        <taxon>Aestuariirhabdus</taxon>
    </lineage>
</organism>
<dbReference type="GO" id="GO:0031460">
    <property type="term" value="P:glycine betaine transport"/>
    <property type="evidence" value="ECO:0007669"/>
    <property type="project" value="TreeGrafter"/>
</dbReference>
<gene>
    <name evidence="10" type="ORF">D0544_15475</name>
</gene>
<protein>
    <submittedName>
        <fullName evidence="10">QacE family quaternary ammonium compound efflux SMR transporter</fullName>
    </submittedName>
</protein>
<keyword evidence="2" id="KW-0813">Transport</keyword>
<reference evidence="10 11" key="2">
    <citation type="submission" date="2018-12" db="EMBL/GenBank/DDBJ databases">
        <title>Simiduia agarivorans gen. nov., sp. nov., a marine, agarolytic bacterium isolated from shallow coastal water from Keelung, Taiwan.</title>
        <authorList>
            <person name="Shieh W.Y."/>
        </authorList>
    </citation>
    <scope>NUCLEOTIDE SEQUENCE [LARGE SCALE GENOMIC DNA]</scope>
    <source>
        <strain evidence="10 11">GTF-13</strain>
    </source>
</reference>
<evidence type="ECO:0000256" key="4">
    <source>
        <dbReference type="ARBA" id="ARBA00022692"/>
    </source>
</evidence>
<comment type="subcellular location">
    <subcellularLocation>
        <location evidence="1 8">Cell membrane</location>
        <topology evidence="1 8">Multi-pass membrane protein</topology>
    </subcellularLocation>
</comment>
<reference evidence="10 11" key="1">
    <citation type="submission" date="2018-08" db="EMBL/GenBank/DDBJ databases">
        <authorList>
            <person name="Khan S.A."/>
        </authorList>
    </citation>
    <scope>NUCLEOTIDE SEQUENCE [LARGE SCALE GENOMIC DNA]</scope>
    <source>
        <strain evidence="10 11">GTF-13</strain>
    </source>
</reference>
<comment type="similarity">
    <text evidence="7 8">Belongs to the drug/metabolite transporter (DMT) superfamily. Small multidrug resistance (SMR) (TC 2.A.7.1) family.</text>
</comment>
<dbReference type="FunFam" id="1.10.3730.20:FF:000001">
    <property type="entry name" value="Quaternary ammonium compound resistance transporter SugE"/>
    <property type="match status" value="1"/>
</dbReference>
<evidence type="ECO:0000256" key="7">
    <source>
        <dbReference type="ARBA" id="ARBA00038032"/>
    </source>
</evidence>
<evidence type="ECO:0000256" key="9">
    <source>
        <dbReference type="SAM" id="Phobius"/>
    </source>
</evidence>
<evidence type="ECO:0000313" key="10">
    <source>
        <dbReference type="EMBL" id="RRJ83232.1"/>
    </source>
</evidence>
<feature type="transmembrane region" description="Helical" evidence="9">
    <location>
        <begin position="84"/>
        <end position="103"/>
    </location>
</feature>
<name>A0A3P3VKH3_9GAMM</name>
<sequence>MGFWYLLLAVVSEVIATSALKASAEFSRFWPSVVVVVGYTLSFYLLTLVFRTVPVGVTYAVWSGLGIVLITLAGIVLFKEIPDLPAIIGMTLIIGGVGVINLFSKTGVH</sequence>
<evidence type="ECO:0000256" key="3">
    <source>
        <dbReference type="ARBA" id="ARBA00022475"/>
    </source>
</evidence>
<keyword evidence="11" id="KW-1185">Reference proteome</keyword>
<dbReference type="Proteomes" id="UP000280792">
    <property type="component" value="Unassembled WGS sequence"/>
</dbReference>
<keyword evidence="6 9" id="KW-0472">Membrane</keyword>
<dbReference type="RefSeq" id="WP_125017720.1">
    <property type="nucleotide sequence ID" value="NZ_QWEZ01000002.1"/>
</dbReference>
<dbReference type="SUPFAM" id="SSF103481">
    <property type="entry name" value="Multidrug resistance efflux transporter EmrE"/>
    <property type="match status" value="1"/>
</dbReference>
<dbReference type="GO" id="GO:0015297">
    <property type="term" value="F:antiporter activity"/>
    <property type="evidence" value="ECO:0007669"/>
    <property type="project" value="TreeGrafter"/>
</dbReference>
<evidence type="ECO:0000313" key="11">
    <source>
        <dbReference type="Proteomes" id="UP000280792"/>
    </source>
</evidence>
<evidence type="ECO:0000256" key="2">
    <source>
        <dbReference type="ARBA" id="ARBA00022448"/>
    </source>
</evidence>
<dbReference type="Pfam" id="PF00893">
    <property type="entry name" value="Multi_Drug_Res"/>
    <property type="match status" value="1"/>
</dbReference>
<keyword evidence="5 9" id="KW-1133">Transmembrane helix</keyword>
<dbReference type="PANTHER" id="PTHR30561:SF1">
    <property type="entry name" value="MULTIDRUG TRANSPORTER EMRE"/>
    <property type="match status" value="1"/>
</dbReference>
<dbReference type="GO" id="GO:0015220">
    <property type="term" value="F:choline transmembrane transporter activity"/>
    <property type="evidence" value="ECO:0007669"/>
    <property type="project" value="TreeGrafter"/>
</dbReference>
<keyword evidence="3" id="KW-1003">Cell membrane</keyword>
<keyword evidence="4 8" id="KW-0812">Transmembrane</keyword>
<dbReference type="InterPro" id="IPR037185">
    <property type="entry name" value="EmrE-like"/>
</dbReference>
<evidence type="ECO:0000256" key="8">
    <source>
        <dbReference type="RuleBase" id="RU003942"/>
    </source>
</evidence>
<dbReference type="PANTHER" id="PTHR30561">
    <property type="entry name" value="SMR FAMILY PROTON-DEPENDENT DRUG EFFLUX TRANSPORTER SUGE"/>
    <property type="match status" value="1"/>
</dbReference>
<proteinExistence type="inferred from homology"/>
<feature type="transmembrane region" description="Helical" evidence="9">
    <location>
        <begin position="29"/>
        <end position="50"/>
    </location>
</feature>
<comment type="caution">
    <text evidence="10">The sequence shown here is derived from an EMBL/GenBank/DDBJ whole genome shotgun (WGS) entry which is preliminary data.</text>
</comment>
<dbReference type="AlphaFoldDB" id="A0A3P3VKH3"/>
<feature type="transmembrane region" description="Helical" evidence="9">
    <location>
        <begin position="57"/>
        <end position="78"/>
    </location>
</feature>
<dbReference type="EMBL" id="QWEZ01000002">
    <property type="protein sequence ID" value="RRJ83232.1"/>
    <property type="molecule type" value="Genomic_DNA"/>
</dbReference>
<dbReference type="Gene3D" id="1.10.3730.20">
    <property type="match status" value="1"/>
</dbReference>
<evidence type="ECO:0000256" key="6">
    <source>
        <dbReference type="ARBA" id="ARBA00023136"/>
    </source>
</evidence>
<accession>A0A3P3VKH3</accession>
<dbReference type="GO" id="GO:0005886">
    <property type="term" value="C:plasma membrane"/>
    <property type="evidence" value="ECO:0007669"/>
    <property type="project" value="UniProtKB-SubCell"/>
</dbReference>
<dbReference type="InterPro" id="IPR045324">
    <property type="entry name" value="Small_multidrug_res"/>
</dbReference>
<evidence type="ECO:0000256" key="1">
    <source>
        <dbReference type="ARBA" id="ARBA00004651"/>
    </source>
</evidence>
<dbReference type="GO" id="GO:1990961">
    <property type="term" value="P:xenobiotic detoxification by transmembrane export across the plasma membrane"/>
    <property type="evidence" value="ECO:0007669"/>
    <property type="project" value="UniProtKB-ARBA"/>
</dbReference>
<dbReference type="GO" id="GO:0015199">
    <property type="term" value="F:amino-acid betaine transmembrane transporter activity"/>
    <property type="evidence" value="ECO:0007669"/>
    <property type="project" value="TreeGrafter"/>
</dbReference>
<dbReference type="InterPro" id="IPR000390">
    <property type="entry name" value="Small_drug/metabolite_transptr"/>
</dbReference>